<evidence type="ECO:0000313" key="2">
    <source>
        <dbReference type="EMBL" id="GAA1837060.1"/>
    </source>
</evidence>
<protein>
    <submittedName>
        <fullName evidence="2">Uncharacterized protein</fullName>
    </submittedName>
</protein>
<evidence type="ECO:0000256" key="1">
    <source>
        <dbReference type="SAM" id="MobiDB-lite"/>
    </source>
</evidence>
<gene>
    <name evidence="2" type="ORF">GCM10009750_22600</name>
</gene>
<name>A0ABN3E849_9MICO</name>
<dbReference type="Proteomes" id="UP001501746">
    <property type="component" value="Unassembled WGS sequence"/>
</dbReference>
<accession>A0ABN3E849</accession>
<proteinExistence type="predicted"/>
<reference evidence="2 3" key="1">
    <citation type="journal article" date="2019" name="Int. J. Syst. Evol. Microbiol.">
        <title>The Global Catalogue of Microorganisms (GCM) 10K type strain sequencing project: providing services to taxonomists for standard genome sequencing and annotation.</title>
        <authorList>
            <consortium name="The Broad Institute Genomics Platform"/>
            <consortium name="The Broad Institute Genome Sequencing Center for Infectious Disease"/>
            <person name="Wu L."/>
            <person name="Ma J."/>
        </authorList>
    </citation>
    <scope>NUCLEOTIDE SEQUENCE [LARGE SCALE GENOMIC DNA]</scope>
    <source>
        <strain evidence="2 3">JCM 14323</strain>
    </source>
</reference>
<dbReference type="EMBL" id="BAAANK010000006">
    <property type="protein sequence ID" value="GAA1837060.1"/>
    <property type="molecule type" value="Genomic_DNA"/>
</dbReference>
<keyword evidence="3" id="KW-1185">Reference proteome</keyword>
<organism evidence="2 3">
    <name type="scientific">Agromyces salentinus</name>
    <dbReference type="NCBI Taxonomy" id="269421"/>
    <lineage>
        <taxon>Bacteria</taxon>
        <taxon>Bacillati</taxon>
        <taxon>Actinomycetota</taxon>
        <taxon>Actinomycetes</taxon>
        <taxon>Micrococcales</taxon>
        <taxon>Microbacteriaceae</taxon>
        <taxon>Agromyces</taxon>
    </lineage>
</organism>
<sequence>MSRDDGEPDVAPTPEPAEPARLHLRAELHERRLTGVRKLLQTTLLLAGEASGIGGPSIADLVVLRRATDTAVLRTKAGSLDEADALLRAINDDLDRLSVEEFLDEWGHLRP</sequence>
<evidence type="ECO:0000313" key="3">
    <source>
        <dbReference type="Proteomes" id="UP001501746"/>
    </source>
</evidence>
<comment type="caution">
    <text evidence="2">The sequence shown here is derived from an EMBL/GenBank/DDBJ whole genome shotgun (WGS) entry which is preliminary data.</text>
</comment>
<feature type="region of interest" description="Disordered" evidence="1">
    <location>
        <begin position="1"/>
        <end position="21"/>
    </location>
</feature>
<dbReference type="RefSeq" id="WP_157428260.1">
    <property type="nucleotide sequence ID" value="NZ_BAAANK010000006.1"/>
</dbReference>